<proteinExistence type="predicted"/>
<dbReference type="PANTHER" id="PTHR35335">
    <property type="entry name" value="UPF0716 PROTEIN FXSA"/>
    <property type="match status" value="1"/>
</dbReference>
<accession>A0A6J6HYV2</accession>
<evidence type="ECO:0000313" key="2">
    <source>
        <dbReference type="EMBL" id="CAB4618460.1"/>
    </source>
</evidence>
<dbReference type="Pfam" id="PF04186">
    <property type="entry name" value="FxsA"/>
    <property type="match status" value="1"/>
</dbReference>
<gene>
    <name evidence="2" type="ORF">UFOPK1874_00875</name>
</gene>
<keyword evidence="1" id="KW-0812">Transmembrane</keyword>
<protein>
    <submittedName>
        <fullName evidence="2">Unannotated protein</fullName>
    </submittedName>
</protein>
<dbReference type="GO" id="GO:0016020">
    <property type="term" value="C:membrane"/>
    <property type="evidence" value="ECO:0007669"/>
    <property type="project" value="InterPro"/>
</dbReference>
<organism evidence="2">
    <name type="scientific">freshwater metagenome</name>
    <dbReference type="NCBI Taxonomy" id="449393"/>
    <lineage>
        <taxon>unclassified sequences</taxon>
        <taxon>metagenomes</taxon>
        <taxon>ecological metagenomes</taxon>
    </lineage>
</organism>
<dbReference type="AlphaFoldDB" id="A0A6J6HYV2"/>
<keyword evidence="1" id="KW-0472">Membrane</keyword>
<reference evidence="2" key="1">
    <citation type="submission" date="2020-05" db="EMBL/GenBank/DDBJ databases">
        <authorList>
            <person name="Chiriac C."/>
            <person name="Salcher M."/>
            <person name="Ghai R."/>
            <person name="Kavagutti S V."/>
        </authorList>
    </citation>
    <scope>NUCLEOTIDE SEQUENCE</scope>
</reference>
<dbReference type="NCBIfam" id="NF008528">
    <property type="entry name" value="PRK11463.1-2"/>
    <property type="match status" value="1"/>
</dbReference>
<feature type="transmembrane region" description="Helical" evidence="1">
    <location>
        <begin position="27"/>
        <end position="47"/>
    </location>
</feature>
<dbReference type="EMBL" id="CAEZUX010000101">
    <property type="protein sequence ID" value="CAB4618460.1"/>
    <property type="molecule type" value="Genomic_DNA"/>
</dbReference>
<name>A0A6J6HYV2_9ZZZZ</name>
<evidence type="ECO:0000256" key="1">
    <source>
        <dbReference type="SAM" id="Phobius"/>
    </source>
</evidence>
<dbReference type="PANTHER" id="PTHR35335:SF1">
    <property type="entry name" value="UPF0716 PROTEIN FXSA"/>
    <property type="match status" value="1"/>
</dbReference>
<sequence length="156" mass="16851">MFLLIVALVVVLPLIELYFIVQVGQEFGLIPTVALLIVISAVGSALVKREGLKAFQRFVTAAQTGEELTKEIANGVCILAAGVFLLAPGFISDVLGILLLLSPVRIVIVRIAGRRIHGKTTVIRATHTGPRVDDRGYLPRSNDVIDVEPLEGDDER</sequence>
<dbReference type="InterPro" id="IPR007313">
    <property type="entry name" value="FxsA"/>
</dbReference>
<keyword evidence="1" id="KW-1133">Transmembrane helix</keyword>